<organism evidence="1 2">
    <name type="scientific">Niastella vici</name>
    <dbReference type="NCBI Taxonomy" id="1703345"/>
    <lineage>
        <taxon>Bacteria</taxon>
        <taxon>Pseudomonadati</taxon>
        <taxon>Bacteroidota</taxon>
        <taxon>Chitinophagia</taxon>
        <taxon>Chitinophagales</taxon>
        <taxon>Chitinophagaceae</taxon>
        <taxon>Niastella</taxon>
    </lineage>
</organism>
<dbReference type="AlphaFoldDB" id="A0A1V9G6Z1"/>
<comment type="caution">
    <text evidence="1">The sequence shown here is derived from an EMBL/GenBank/DDBJ whole genome shotgun (WGS) entry which is preliminary data.</text>
</comment>
<evidence type="ECO:0000313" key="1">
    <source>
        <dbReference type="EMBL" id="OQP66248.1"/>
    </source>
</evidence>
<gene>
    <name evidence="1" type="ORF">A3860_12145</name>
</gene>
<dbReference type="OrthoDB" id="676292at2"/>
<dbReference type="EMBL" id="LVYD01000002">
    <property type="protein sequence ID" value="OQP66248.1"/>
    <property type="molecule type" value="Genomic_DNA"/>
</dbReference>
<proteinExistence type="predicted"/>
<dbReference type="Proteomes" id="UP000192796">
    <property type="component" value="Unassembled WGS sequence"/>
</dbReference>
<protein>
    <submittedName>
        <fullName evidence="1">Uncharacterized protein</fullName>
    </submittedName>
</protein>
<sequence length="97" mass="11122">MQTKFYINCHIKTPAGPETYGRFEIGNDRHAAAQLFAKLKGDKEVNEQNILCIELMETVNELPFNINILSCTLDQLTENCRIITKEVFTQYNLGKLL</sequence>
<accession>A0A1V9G6Z1</accession>
<name>A0A1V9G6Z1_9BACT</name>
<dbReference type="RefSeq" id="WP_081145183.1">
    <property type="nucleotide sequence ID" value="NZ_LVYD01000002.1"/>
</dbReference>
<keyword evidence="2" id="KW-1185">Reference proteome</keyword>
<evidence type="ECO:0000313" key="2">
    <source>
        <dbReference type="Proteomes" id="UP000192796"/>
    </source>
</evidence>
<reference evidence="1 2" key="1">
    <citation type="submission" date="2016-03" db="EMBL/GenBank/DDBJ databases">
        <title>Niastella vici sp. nov., isolated from farmland soil.</title>
        <authorList>
            <person name="Chen L."/>
            <person name="Wang D."/>
            <person name="Yang S."/>
            <person name="Wang G."/>
        </authorList>
    </citation>
    <scope>NUCLEOTIDE SEQUENCE [LARGE SCALE GENOMIC DNA]</scope>
    <source>
        <strain evidence="1 2">DJ57</strain>
    </source>
</reference>